<dbReference type="InterPro" id="IPR050647">
    <property type="entry name" value="Plant_LRR-RLKs"/>
</dbReference>
<comment type="caution">
    <text evidence="15">The sequence shown here is derived from an EMBL/GenBank/DDBJ whole genome shotgun (WGS) entry which is preliminary data.</text>
</comment>
<dbReference type="Gene3D" id="3.30.200.20">
    <property type="entry name" value="Phosphorylase Kinase, domain 1"/>
    <property type="match status" value="1"/>
</dbReference>
<evidence type="ECO:0000256" key="13">
    <source>
        <dbReference type="SAM" id="SignalP"/>
    </source>
</evidence>
<dbReference type="Proteomes" id="UP001054252">
    <property type="component" value="Unassembled WGS sequence"/>
</dbReference>
<dbReference type="Pfam" id="PF08263">
    <property type="entry name" value="LRRNT_2"/>
    <property type="match status" value="1"/>
</dbReference>
<accession>A0AAV5LBF8</accession>
<evidence type="ECO:0000256" key="1">
    <source>
        <dbReference type="ARBA" id="ARBA00004167"/>
    </source>
</evidence>
<dbReference type="SUPFAM" id="SSF52058">
    <property type="entry name" value="L domain-like"/>
    <property type="match status" value="1"/>
</dbReference>
<dbReference type="InterPro" id="IPR001245">
    <property type="entry name" value="Ser-Thr/Tyr_kinase_cat_dom"/>
</dbReference>
<keyword evidence="4 13" id="KW-0732">Signal</keyword>
<evidence type="ECO:0000256" key="6">
    <source>
        <dbReference type="ARBA" id="ARBA00022741"/>
    </source>
</evidence>
<dbReference type="PANTHER" id="PTHR48056">
    <property type="entry name" value="LRR RECEPTOR-LIKE SERINE/THREONINE-PROTEIN KINASE-RELATED"/>
    <property type="match status" value="1"/>
</dbReference>
<dbReference type="InterPro" id="IPR032675">
    <property type="entry name" value="LRR_dom_sf"/>
</dbReference>
<dbReference type="GO" id="GO:0016020">
    <property type="term" value="C:membrane"/>
    <property type="evidence" value="ECO:0007669"/>
    <property type="project" value="UniProtKB-SubCell"/>
</dbReference>
<evidence type="ECO:0000256" key="3">
    <source>
        <dbReference type="ARBA" id="ARBA00022692"/>
    </source>
</evidence>
<keyword evidence="7" id="KW-0067">ATP-binding</keyword>
<dbReference type="Gene3D" id="1.10.510.10">
    <property type="entry name" value="Transferase(Phosphotransferase) domain 1"/>
    <property type="match status" value="1"/>
</dbReference>
<feature type="transmembrane region" description="Helical" evidence="12">
    <location>
        <begin position="313"/>
        <end position="338"/>
    </location>
</feature>
<dbReference type="FunFam" id="3.30.200.20:FF:000125">
    <property type="entry name" value="Protein STRUBBELIG-RECEPTOR FAMILY 8"/>
    <property type="match status" value="1"/>
</dbReference>
<dbReference type="InterPro" id="IPR000719">
    <property type="entry name" value="Prot_kinase_dom"/>
</dbReference>
<keyword evidence="3 12" id="KW-0812">Transmembrane</keyword>
<dbReference type="SMART" id="SM00369">
    <property type="entry name" value="LRR_TYP"/>
    <property type="match status" value="4"/>
</dbReference>
<dbReference type="FunFam" id="1.10.510.10:FF:000479">
    <property type="entry name" value="Leucine-rich repeat receptor-like protein kinase"/>
    <property type="match status" value="1"/>
</dbReference>
<evidence type="ECO:0000259" key="14">
    <source>
        <dbReference type="PROSITE" id="PS50011"/>
    </source>
</evidence>
<comment type="subcellular location">
    <subcellularLocation>
        <location evidence="1">Membrane</location>
        <topology evidence="1">Single-pass membrane protein</topology>
    </subcellularLocation>
</comment>
<keyword evidence="5" id="KW-0677">Repeat</keyword>
<evidence type="ECO:0000256" key="12">
    <source>
        <dbReference type="SAM" id="Phobius"/>
    </source>
</evidence>
<dbReference type="InterPro" id="IPR003591">
    <property type="entry name" value="Leu-rich_rpt_typical-subtyp"/>
</dbReference>
<organism evidence="15 16">
    <name type="scientific">Rubroshorea leprosula</name>
    <dbReference type="NCBI Taxonomy" id="152421"/>
    <lineage>
        <taxon>Eukaryota</taxon>
        <taxon>Viridiplantae</taxon>
        <taxon>Streptophyta</taxon>
        <taxon>Embryophyta</taxon>
        <taxon>Tracheophyta</taxon>
        <taxon>Spermatophyta</taxon>
        <taxon>Magnoliopsida</taxon>
        <taxon>eudicotyledons</taxon>
        <taxon>Gunneridae</taxon>
        <taxon>Pentapetalae</taxon>
        <taxon>rosids</taxon>
        <taxon>malvids</taxon>
        <taxon>Malvales</taxon>
        <taxon>Dipterocarpaceae</taxon>
        <taxon>Rubroshorea</taxon>
    </lineage>
</organism>
<evidence type="ECO:0000256" key="8">
    <source>
        <dbReference type="ARBA" id="ARBA00022989"/>
    </source>
</evidence>
<name>A0AAV5LBF8_9ROSI</name>
<feature type="signal peptide" evidence="13">
    <location>
        <begin position="1"/>
        <end position="16"/>
    </location>
</feature>
<keyword evidence="8 12" id="KW-1133">Transmembrane helix</keyword>
<dbReference type="FunFam" id="3.80.10.10:FF:000062">
    <property type="entry name" value="protein STRUBBELIG-RECEPTOR FAMILY 3"/>
    <property type="match status" value="1"/>
</dbReference>
<dbReference type="GO" id="GO:0004672">
    <property type="term" value="F:protein kinase activity"/>
    <property type="evidence" value="ECO:0007669"/>
    <property type="project" value="InterPro"/>
</dbReference>
<evidence type="ECO:0000256" key="7">
    <source>
        <dbReference type="ARBA" id="ARBA00022840"/>
    </source>
</evidence>
<proteinExistence type="predicted"/>
<protein>
    <recommendedName>
        <fullName evidence="14">Protein kinase domain-containing protein</fullName>
    </recommendedName>
</protein>
<dbReference type="InterPro" id="IPR001611">
    <property type="entry name" value="Leu-rich_rpt"/>
</dbReference>
<dbReference type="SUPFAM" id="SSF56112">
    <property type="entry name" value="Protein kinase-like (PK-like)"/>
    <property type="match status" value="1"/>
</dbReference>
<dbReference type="PANTHER" id="PTHR48056:SF81">
    <property type="entry name" value="RECEPTOR PROTEIN-TYROSINE KINASE CEPR1"/>
    <property type="match status" value="1"/>
</dbReference>
<evidence type="ECO:0000256" key="10">
    <source>
        <dbReference type="ARBA" id="ARBA00023170"/>
    </source>
</evidence>
<dbReference type="AlphaFoldDB" id="A0AAV5LBF8"/>
<gene>
    <name evidence="15" type="ORF">SLEP1_g42962</name>
</gene>
<evidence type="ECO:0000256" key="2">
    <source>
        <dbReference type="ARBA" id="ARBA00022614"/>
    </source>
</evidence>
<dbReference type="EMBL" id="BPVZ01000106">
    <property type="protein sequence ID" value="GKV34598.1"/>
    <property type="molecule type" value="Genomic_DNA"/>
</dbReference>
<evidence type="ECO:0000313" key="16">
    <source>
        <dbReference type="Proteomes" id="UP001054252"/>
    </source>
</evidence>
<dbReference type="InterPro" id="IPR011009">
    <property type="entry name" value="Kinase-like_dom_sf"/>
</dbReference>
<reference evidence="15 16" key="1">
    <citation type="journal article" date="2021" name="Commun. Biol.">
        <title>The genome of Shorea leprosula (Dipterocarpaceae) highlights the ecological relevance of drought in aseasonal tropical rainforests.</title>
        <authorList>
            <person name="Ng K.K.S."/>
            <person name="Kobayashi M.J."/>
            <person name="Fawcett J.A."/>
            <person name="Hatakeyama M."/>
            <person name="Paape T."/>
            <person name="Ng C.H."/>
            <person name="Ang C.C."/>
            <person name="Tnah L.H."/>
            <person name="Lee C.T."/>
            <person name="Nishiyama T."/>
            <person name="Sese J."/>
            <person name="O'Brien M.J."/>
            <person name="Copetti D."/>
            <person name="Mohd Noor M.I."/>
            <person name="Ong R.C."/>
            <person name="Putra M."/>
            <person name="Sireger I.Z."/>
            <person name="Indrioko S."/>
            <person name="Kosugi Y."/>
            <person name="Izuno A."/>
            <person name="Isagi Y."/>
            <person name="Lee S.L."/>
            <person name="Shimizu K.K."/>
        </authorList>
    </citation>
    <scope>NUCLEOTIDE SEQUENCE [LARGE SCALE GENOMIC DNA]</scope>
    <source>
        <strain evidence="15">214</strain>
    </source>
</reference>
<sequence length="762" mass="84270">MAKQFLCLYLSVFVFSANLFLEASTTTDTLDGKGFGFCFLLVLDLKILAVSALQDLYHALNISPQLKRWKLDAGDPCEERWTGVSCSGSSVIHLKLQGLNLTGSLGGQLNNLNNLEHLDVSSNNIIGEIPPRLPRNATYINLAYNNLTRYIPHSLSFLTHLRHLNLSHNLLSGPIGNVFSGLKNLKEMDLSYNDFSGDLPYSFGSLKNLTKLFLQSNKFTGSVVYLAELPLTDLNIEDNHFSGLIPQQFRSIPNLWIWGNMFHIGSNYPPWTFPLDNVSTVQNISSPPSTQSSAVVAYPSLEVSAPNRKRLSLGAIGSIVAGVVLVVTGAVLLFAIHIKRSNAQRLNSFESSGNILHSLPDNAERDFPSTAAEETPHFSSISPSPVLGMRNVSPAHLTGMDKMSKRGKNFAKQHSLTRIANAYTLAELQLATNSFSEENLLGEGSLGSVYKAELPDGYVMAVKIINMVPLSFCEEEQFMDVIQIASQLRHPNLVTLLGYCVENGQHLIVYEYVRNFSLDDALHNEAFKPLPWGLRLYIALGIARALDYLHSQFSPPVAHCNIKAANILLDEELMPRICDCGLAILRPFATNSIKLKASEIAITDVGYVAPEQGQPGSDNTKSDVYAFGVLLLELLTGRRPFDSSRPKEEKSLVKWASFQLHDRDCLDQMVDPRVRKTFSSRVLSGFADIVSLCTQPEKEFRPQMSEIVEYLTSLLQKLGMEKGSLADGTEVDIWEKSFRSAGTRLITSPLMSPQSAYFSLIT</sequence>
<keyword evidence="2" id="KW-0433">Leucine-rich repeat</keyword>
<dbReference type="Gene3D" id="3.80.10.10">
    <property type="entry name" value="Ribonuclease Inhibitor"/>
    <property type="match status" value="1"/>
</dbReference>
<dbReference type="Pfam" id="PF07714">
    <property type="entry name" value="PK_Tyr_Ser-Thr"/>
    <property type="match status" value="1"/>
</dbReference>
<dbReference type="Pfam" id="PF13855">
    <property type="entry name" value="LRR_8"/>
    <property type="match status" value="2"/>
</dbReference>
<keyword evidence="6" id="KW-0547">Nucleotide-binding</keyword>
<evidence type="ECO:0000256" key="9">
    <source>
        <dbReference type="ARBA" id="ARBA00023136"/>
    </source>
</evidence>
<dbReference type="InterPro" id="IPR013210">
    <property type="entry name" value="LRR_N_plant-typ"/>
</dbReference>
<evidence type="ECO:0000256" key="11">
    <source>
        <dbReference type="ARBA" id="ARBA00023180"/>
    </source>
</evidence>
<evidence type="ECO:0000256" key="4">
    <source>
        <dbReference type="ARBA" id="ARBA00022729"/>
    </source>
</evidence>
<feature type="chain" id="PRO_5044022841" description="Protein kinase domain-containing protein" evidence="13">
    <location>
        <begin position="17"/>
        <end position="762"/>
    </location>
</feature>
<dbReference type="GO" id="GO:0005524">
    <property type="term" value="F:ATP binding"/>
    <property type="evidence" value="ECO:0007669"/>
    <property type="project" value="UniProtKB-KW"/>
</dbReference>
<evidence type="ECO:0000313" key="15">
    <source>
        <dbReference type="EMBL" id="GKV34598.1"/>
    </source>
</evidence>
<keyword evidence="16" id="KW-1185">Reference proteome</keyword>
<dbReference type="PROSITE" id="PS50011">
    <property type="entry name" value="PROTEIN_KINASE_DOM"/>
    <property type="match status" value="1"/>
</dbReference>
<keyword evidence="10" id="KW-0675">Receptor</keyword>
<feature type="transmembrane region" description="Helical" evidence="12">
    <location>
        <begin position="39"/>
        <end position="60"/>
    </location>
</feature>
<feature type="domain" description="Protein kinase" evidence="14">
    <location>
        <begin position="435"/>
        <end position="715"/>
    </location>
</feature>
<keyword evidence="11" id="KW-0325">Glycoprotein</keyword>
<keyword evidence="9 12" id="KW-0472">Membrane</keyword>
<evidence type="ECO:0000256" key="5">
    <source>
        <dbReference type="ARBA" id="ARBA00022737"/>
    </source>
</evidence>